<dbReference type="Proteomes" id="UP000554482">
    <property type="component" value="Unassembled WGS sequence"/>
</dbReference>
<sequence length="161" mass="18022">MQDSQLGKRKKGTKVIDYLKTLPDSTTVENYALQAEAKIVESKYAENVELLLAGYNEDSSSALYQVYLGVLTECDQGLWAVGSGRDVWARSNVKRNAEFEEARRAVITVVNDAIEDHPKTCGGVRHLLVIRGREVIGPVDIPSDKDLYVSTKKVDKSRFRF</sequence>
<proteinExistence type="predicted"/>
<protein>
    <submittedName>
        <fullName evidence="1">Uncharacterized protein</fullName>
    </submittedName>
</protein>
<dbReference type="AlphaFoldDB" id="A0A7J6VD95"/>
<comment type="caution">
    <text evidence="1">The sequence shown here is derived from an EMBL/GenBank/DDBJ whole genome shotgun (WGS) entry which is preliminary data.</text>
</comment>
<dbReference type="Pfam" id="PF00227">
    <property type="entry name" value="Proteasome"/>
    <property type="match status" value="1"/>
</dbReference>
<dbReference type="GO" id="GO:0005839">
    <property type="term" value="C:proteasome core complex"/>
    <property type="evidence" value="ECO:0007669"/>
    <property type="project" value="InterPro"/>
</dbReference>
<dbReference type="EMBL" id="JABWDY010034497">
    <property type="protein sequence ID" value="KAF5182631.1"/>
    <property type="molecule type" value="Genomic_DNA"/>
</dbReference>
<dbReference type="SUPFAM" id="SSF56235">
    <property type="entry name" value="N-terminal nucleophile aminohydrolases (Ntn hydrolases)"/>
    <property type="match status" value="1"/>
</dbReference>
<dbReference type="GO" id="GO:0051603">
    <property type="term" value="P:proteolysis involved in protein catabolic process"/>
    <property type="evidence" value="ECO:0007669"/>
    <property type="project" value="InterPro"/>
</dbReference>
<gene>
    <name evidence="1" type="ORF">FRX31_027784</name>
</gene>
<keyword evidence="2" id="KW-1185">Reference proteome</keyword>
<name>A0A7J6VD95_THATH</name>
<reference evidence="1 2" key="1">
    <citation type="submission" date="2020-06" db="EMBL/GenBank/DDBJ databases">
        <title>Transcriptomic and genomic resources for Thalictrum thalictroides and T. hernandezii: Facilitating candidate gene discovery in an emerging model plant lineage.</title>
        <authorList>
            <person name="Arias T."/>
            <person name="Riano-Pachon D.M."/>
            <person name="Di Stilio V.S."/>
        </authorList>
    </citation>
    <scope>NUCLEOTIDE SEQUENCE [LARGE SCALE GENOMIC DNA]</scope>
    <source>
        <strain evidence="2">cv. WT478/WT964</strain>
        <tissue evidence="1">Leaves</tissue>
    </source>
</reference>
<dbReference type="InterPro" id="IPR001353">
    <property type="entry name" value="Proteasome_sua/b"/>
</dbReference>
<dbReference type="InterPro" id="IPR029055">
    <property type="entry name" value="Ntn_hydrolases_N"/>
</dbReference>
<evidence type="ECO:0000313" key="1">
    <source>
        <dbReference type="EMBL" id="KAF5182631.1"/>
    </source>
</evidence>
<evidence type="ECO:0000313" key="2">
    <source>
        <dbReference type="Proteomes" id="UP000554482"/>
    </source>
</evidence>
<organism evidence="1 2">
    <name type="scientific">Thalictrum thalictroides</name>
    <name type="common">Rue-anemone</name>
    <name type="synonym">Anemone thalictroides</name>
    <dbReference type="NCBI Taxonomy" id="46969"/>
    <lineage>
        <taxon>Eukaryota</taxon>
        <taxon>Viridiplantae</taxon>
        <taxon>Streptophyta</taxon>
        <taxon>Embryophyta</taxon>
        <taxon>Tracheophyta</taxon>
        <taxon>Spermatophyta</taxon>
        <taxon>Magnoliopsida</taxon>
        <taxon>Ranunculales</taxon>
        <taxon>Ranunculaceae</taxon>
        <taxon>Thalictroideae</taxon>
        <taxon>Thalictrum</taxon>
    </lineage>
</organism>
<dbReference type="Gene3D" id="3.60.20.10">
    <property type="entry name" value="Glutamine Phosphoribosylpyrophosphate, subunit 1, domain 1"/>
    <property type="match status" value="1"/>
</dbReference>
<accession>A0A7J6VD95</accession>